<dbReference type="OMA" id="GKMSSYH"/>
<feature type="region of interest" description="Disordered" evidence="9">
    <location>
        <begin position="174"/>
        <end position="202"/>
    </location>
</feature>
<feature type="compositionally biased region" description="Basic and acidic residues" evidence="9">
    <location>
        <begin position="103"/>
        <end position="112"/>
    </location>
</feature>
<feature type="DNA-binding region" description="HMG box" evidence="8">
    <location>
        <begin position="112"/>
        <end position="182"/>
    </location>
</feature>
<feature type="region of interest" description="Disordered" evidence="9">
    <location>
        <begin position="93"/>
        <end position="114"/>
    </location>
</feature>
<keyword evidence="4" id="KW-0158">Chromosome</keyword>
<dbReference type="PRINTS" id="PR00886">
    <property type="entry name" value="HIGHMOBLTY12"/>
</dbReference>
<dbReference type="FunFam" id="1.10.30.10:FF:000016">
    <property type="entry name" value="FACT complex subunit SSRP1"/>
    <property type="match status" value="1"/>
</dbReference>
<dbReference type="PROSITE" id="PS50118">
    <property type="entry name" value="HMG_BOX_2"/>
    <property type="match status" value="2"/>
</dbReference>
<keyword evidence="6 8" id="KW-0238">DNA-binding</keyword>
<dbReference type="Proteomes" id="UP000000311">
    <property type="component" value="Unassembled WGS sequence"/>
</dbReference>
<dbReference type="Pfam" id="PF09011">
    <property type="entry name" value="HMG_box_2"/>
    <property type="match status" value="1"/>
</dbReference>
<dbReference type="SUPFAM" id="SSF47095">
    <property type="entry name" value="HMG-box"/>
    <property type="match status" value="2"/>
</dbReference>
<feature type="compositionally biased region" description="Gly residues" evidence="9">
    <location>
        <begin position="43"/>
        <end position="60"/>
    </location>
</feature>
<dbReference type="FunCoup" id="E1ZVC9">
    <property type="interactions" value="193"/>
</dbReference>
<feature type="region of interest" description="Disordered" evidence="9">
    <location>
        <begin position="275"/>
        <end position="305"/>
    </location>
</feature>
<protein>
    <submittedName>
        <fullName evidence="11">High mobility group protein DSP1</fullName>
    </submittedName>
</protein>
<evidence type="ECO:0000256" key="1">
    <source>
        <dbReference type="ARBA" id="ARBA00004123"/>
    </source>
</evidence>
<sequence>MASSFQNPATTGAASSPVSTSSPVGSAAACMRGGYDYRLGTASGPGQGGAGAGAGGGGPAAGTPSAPPPGGVQWWYSGSGHQIQQLPQNNLQQNNAQSLQRDNMPRGKDSKPRGRMTAYAFFVQTCRQEHKKKHPEEKIVFREFSKKCAMRWKTMSDIEKKRFHEMAEKDKKRYDAEMQNYTPPKGENKGRGKKRKHIKDHNAPKRSLSAFFWFCNDERGKVKMLNPEYGVGDIAKELGKKWSDADPETKSKYEAMAEKDKARYEREMTAYKKKIQNDGAPMMGGAPANQTVKSDSEEEWKEDDE</sequence>
<dbReference type="GO" id="GO:0005634">
    <property type="term" value="C:nucleus"/>
    <property type="evidence" value="ECO:0007669"/>
    <property type="project" value="UniProtKB-SubCell"/>
</dbReference>
<keyword evidence="5" id="KW-0677">Repeat</keyword>
<keyword evidence="7 8" id="KW-0539">Nucleus</keyword>
<dbReference type="GO" id="GO:0003677">
    <property type="term" value="F:DNA binding"/>
    <property type="evidence" value="ECO:0007669"/>
    <property type="project" value="UniProtKB-UniRule"/>
</dbReference>
<dbReference type="Gene3D" id="1.10.30.10">
    <property type="entry name" value="High mobility group box domain"/>
    <property type="match status" value="2"/>
</dbReference>
<evidence type="ECO:0000313" key="12">
    <source>
        <dbReference type="Proteomes" id="UP000000311"/>
    </source>
</evidence>
<evidence type="ECO:0000256" key="4">
    <source>
        <dbReference type="ARBA" id="ARBA00022454"/>
    </source>
</evidence>
<feature type="compositionally biased region" description="Acidic residues" evidence="9">
    <location>
        <begin position="296"/>
        <end position="305"/>
    </location>
</feature>
<dbReference type="InterPro" id="IPR009071">
    <property type="entry name" value="HMG_box_dom"/>
</dbReference>
<feature type="DNA-binding region" description="HMG box" evidence="8">
    <location>
        <begin position="204"/>
        <end position="272"/>
    </location>
</feature>
<evidence type="ECO:0000313" key="11">
    <source>
        <dbReference type="EMBL" id="EFN74839.1"/>
    </source>
</evidence>
<dbReference type="EMBL" id="GL434492">
    <property type="protein sequence ID" value="EFN74839.1"/>
    <property type="molecule type" value="Genomic_DNA"/>
</dbReference>
<evidence type="ECO:0000256" key="2">
    <source>
        <dbReference type="ARBA" id="ARBA00004286"/>
    </source>
</evidence>
<keyword evidence="12" id="KW-1185">Reference proteome</keyword>
<dbReference type="InParanoid" id="E1ZVC9"/>
<evidence type="ECO:0000259" key="10">
    <source>
        <dbReference type="PROSITE" id="PS50118"/>
    </source>
</evidence>
<dbReference type="FunFam" id="1.10.30.10:FF:000013">
    <property type="entry name" value="High mobility group protein B3"/>
    <property type="match status" value="1"/>
</dbReference>
<dbReference type="AlphaFoldDB" id="E1ZVC9"/>
<organism evidence="12">
    <name type="scientific">Camponotus floridanus</name>
    <name type="common">Florida carpenter ant</name>
    <dbReference type="NCBI Taxonomy" id="104421"/>
    <lineage>
        <taxon>Eukaryota</taxon>
        <taxon>Metazoa</taxon>
        <taxon>Ecdysozoa</taxon>
        <taxon>Arthropoda</taxon>
        <taxon>Hexapoda</taxon>
        <taxon>Insecta</taxon>
        <taxon>Pterygota</taxon>
        <taxon>Neoptera</taxon>
        <taxon>Endopterygota</taxon>
        <taxon>Hymenoptera</taxon>
        <taxon>Apocrita</taxon>
        <taxon>Aculeata</taxon>
        <taxon>Formicoidea</taxon>
        <taxon>Formicidae</taxon>
        <taxon>Formicinae</taxon>
        <taxon>Camponotus</taxon>
    </lineage>
</organism>
<evidence type="ECO:0000256" key="8">
    <source>
        <dbReference type="PROSITE-ProRule" id="PRU00267"/>
    </source>
</evidence>
<accession>E1ZVC9</accession>
<feature type="region of interest" description="Disordered" evidence="9">
    <location>
        <begin position="1"/>
        <end position="73"/>
    </location>
</feature>
<dbReference type="InterPro" id="IPR036910">
    <property type="entry name" value="HMG_box_dom_sf"/>
</dbReference>
<dbReference type="STRING" id="104421.E1ZVC9"/>
<dbReference type="Pfam" id="PF00505">
    <property type="entry name" value="HMG_box"/>
    <property type="match status" value="1"/>
</dbReference>
<comment type="subcellular location">
    <subcellularLocation>
        <location evidence="2">Chromosome</location>
    </subcellularLocation>
    <subcellularLocation>
        <location evidence="1">Nucleus</location>
    </subcellularLocation>
</comment>
<feature type="compositionally biased region" description="Low complexity" evidence="9">
    <location>
        <begin position="8"/>
        <end position="29"/>
    </location>
</feature>
<evidence type="ECO:0000256" key="9">
    <source>
        <dbReference type="SAM" id="MobiDB-lite"/>
    </source>
</evidence>
<dbReference type="PANTHER" id="PTHR48112:SF32">
    <property type="entry name" value="HIGH MOBILITY GROUP PROTEIN B3"/>
    <property type="match status" value="1"/>
</dbReference>
<name>E1ZVC9_CAMFO</name>
<reference evidence="11 12" key="1">
    <citation type="journal article" date="2010" name="Science">
        <title>Genomic comparison of the ants Camponotus floridanus and Harpegnathos saltator.</title>
        <authorList>
            <person name="Bonasio R."/>
            <person name="Zhang G."/>
            <person name="Ye C."/>
            <person name="Mutti N.S."/>
            <person name="Fang X."/>
            <person name="Qin N."/>
            <person name="Donahue G."/>
            <person name="Yang P."/>
            <person name="Li Q."/>
            <person name="Li C."/>
            <person name="Zhang P."/>
            <person name="Huang Z."/>
            <person name="Berger S.L."/>
            <person name="Reinberg D."/>
            <person name="Wang J."/>
            <person name="Liebig J."/>
        </authorList>
    </citation>
    <scope>NUCLEOTIDE SEQUENCE [LARGE SCALE GENOMIC DNA]</scope>
    <source>
        <strain evidence="12">C129</strain>
    </source>
</reference>
<dbReference type="OrthoDB" id="1919336at2759"/>
<comment type="similarity">
    <text evidence="3">Belongs to the HMGB family.</text>
</comment>
<dbReference type="SMART" id="SM00398">
    <property type="entry name" value="HMG"/>
    <property type="match status" value="2"/>
</dbReference>
<dbReference type="GO" id="GO:0005694">
    <property type="term" value="C:chromosome"/>
    <property type="evidence" value="ECO:0007669"/>
    <property type="project" value="UniProtKB-SubCell"/>
</dbReference>
<dbReference type="PANTHER" id="PTHR48112">
    <property type="entry name" value="HIGH MOBILITY GROUP PROTEIN DSP1"/>
    <property type="match status" value="1"/>
</dbReference>
<gene>
    <name evidence="11" type="ORF">EAG_06328</name>
</gene>
<evidence type="ECO:0000256" key="7">
    <source>
        <dbReference type="ARBA" id="ARBA00023242"/>
    </source>
</evidence>
<dbReference type="CDD" id="cd21978">
    <property type="entry name" value="HMG-box_HMGB_rpt1"/>
    <property type="match status" value="1"/>
</dbReference>
<evidence type="ECO:0000256" key="5">
    <source>
        <dbReference type="ARBA" id="ARBA00022737"/>
    </source>
</evidence>
<evidence type="ECO:0000256" key="3">
    <source>
        <dbReference type="ARBA" id="ARBA00008774"/>
    </source>
</evidence>
<feature type="domain" description="HMG box" evidence="10">
    <location>
        <begin position="204"/>
        <end position="272"/>
    </location>
</feature>
<feature type="domain" description="HMG box" evidence="10">
    <location>
        <begin position="112"/>
        <end position="182"/>
    </location>
</feature>
<proteinExistence type="inferred from homology"/>
<dbReference type="InterPro" id="IPR050342">
    <property type="entry name" value="HMGB"/>
</dbReference>
<evidence type="ECO:0000256" key="6">
    <source>
        <dbReference type="ARBA" id="ARBA00023125"/>
    </source>
</evidence>